<evidence type="ECO:0000313" key="2">
    <source>
        <dbReference type="EMBL" id="APE44817.1"/>
    </source>
</evidence>
<protein>
    <recommendedName>
        <fullName evidence="4">Anti-sigma factor</fullName>
    </recommendedName>
</protein>
<organism evidence="2 3">
    <name type="scientific">Sulfitobacter alexandrii</name>
    <dbReference type="NCBI Taxonomy" id="1917485"/>
    <lineage>
        <taxon>Bacteria</taxon>
        <taxon>Pseudomonadati</taxon>
        <taxon>Pseudomonadota</taxon>
        <taxon>Alphaproteobacteria</taxon>
        <taxon>Rhodobacterales</taxon>
        <taxon>Roseobacteraceae</taxon>
        <taxon>Sulfitobacter</taxon>
    </lineage>
</organism>
<evidence type="ECO:0000256" key="1">
    <source>
        <dbReference type="SAM" id="Phobius"/>
    </source>
</evidence>
<dbReference type="Proteomes" id="UP000181897">
    <property type="component" value="Chromosome"/>
</dbReference>
<evidence type="ECO:0000313" key="3">
    <source>
        <dbReference type="Proteomes" id="UP000181897"/>
    </source>
</evidence>
<dbReference type="KEGG" id="suam:BOO69_16485"/>
<keyword evidence="3" id="KW-1185">Reference proteome</keyword>
<proteinExistence type="predicted"/>
<gene>
    <name evidence="2" type="ORF">BOO69_16485</name>
</gene>
<feature type="transmembrane region" description="Helical" evidence="1">
    <location>
        <begin position="94"/>
        <end position="114"/>
    </location>
</feature>
<keyword evidence="1" id="KW-1133">Transmembrane helix</keyword>
<reference evidence="2 3" key="1">
    <citation type="submission" date="2016-11" db="EMBL/GenBank/DDBJ databases">
        <title>Complete genome sequence of Sulfitobacter sp. AM1-D1, a toxic bacteria associated with marine dinoflagellate Alexandrium minutum in East China Sea.</title>
        <authorList>
            <person name="Yang Q."/>
            <person name="Zhang X."/>
            <person name="Tian X."/>
        </authorList>
    </citation>
    <scope>NUCLEOTIDE SEQUENCE [LARGE SCALE GENOMIC DNA]</scope>
    <source>
        <strain evidence="2 3">AM1-D1</strain>
    </source>
</reference>
<name>A0A1J0WKF2_9RHOB</name>
<dbReference type="EMBL" id="CP018076">
    <property type="protein sequence ID" value="APE44817.1"/>
    <property type="molecule type" value="Genomic_DNA"/>
</dbReference>
<evidence type="ECO:0008006" key="4">
    <source>
        <dbReference type="Google" id="ProtNLM"/>
    </source>
</evidence>
<sequence>MEYALDREERIYLAGEFALGLLDGDEKQRFLRLMRTDPDLRAEVGFWQESMPRMIPDTDERPSPHVLRRLKTELFGEPERSLWQDLIAPENRGLLVGIVALKAAVIAAVLWLILGG</sequence>
<keyword evidence="1" id="KW-0812">Transmembrane</keyword>
<keyword evidence="1" id="KW-0472">Membrane</keyword>
<dbReference type="RefSeq" id="WP_071973163.1">
    <property type="nucleotide sequence ID" value="NZ_CP018076.1"/>
</dbReference>
<accession>A0A1J0WKF2</accession>
<dbReference type="AlphaFoldDB" id="A0A1J0WKF2"/>
<dbReference type="OrthoDB" id="7864234at2"/>